<keyword evidence="5" id="KW-1185">Reference proteome</keyword>
<dbReference type="CDD" id="cd04301">
    <property type="entry name" value="NAT_SF"/>
    <property type="match status" value="1"/>
</dbReference>
<keyword evidence="2" id="KW-0012">Acyltransferase</keyword>
<proteinExistence type="predicted"/>
<keyword evidence="1 4" id="KW-0808">Transferase</keyword>
<dbReference type="InterPro" id="IPR016181">
    <property type="entry name" value="Acyl_CoA_acyltransferase"/>
</dbReference>
<evidence type="ECO:0000256" key="1">
    <source>
        <dbReference type="ARBA" id="ARBA00022679"/>
    </source>
</evidence>
<feature type="domain" description="N-acetyltransferase" evidence="3">
    <location>
        <begin position="1"/>
        <end position="161"/>
    </location>
</feature>
<dbReference type="PANTHER" id="PTHR43800">
    <property type="entry name" value="PEPTIDYL-LYSINE N-ACETYLTRANSFERASE YJAB"/>
    <property type="match status" value="1"/>
</dbReference>
<dbReference type="AlphaFoldDB" id="A0A3A8ER10"/>
<evidence type="ECO:0000313" key="5">
    <source>
        <dbReference type="Proteomes" id="UP000280405"/>
    </source>
</evidence>
<dbReference type="OrthoDB" id="5292888at2"/>
<organism evidence="4 5">
    <name type="scientific">Acinetobacter rongchengensis</name>
    <dbReference type="NCBI Taxonomy" id="2419601"/>
    <lineage>
        <taxon>Bacteria</taxon>
        <taxon>Pseudomonadati</taxon>
        <taxon>Pseudomonadota</taxon>
        <taxon>Gammaproteobacteria</taxon>
        <taxon>Moraxellales</taxon>
        <taxon>Moraxellaceae</taxon>
        <taxon>Acinetobacter</taxon>
    </lineage>
</organism>
<name>A0A3A8ER10_9GAMM</name>
<dbReference type="EMBL" id="RAXT01000040">
    <property type="protein sequence ID" value="RKG36579.1"/>
    <property type="molecule type" value="Genomic_DNA"/>
</dbReference>
<dbReference type="RefSeq" id="WP_120384864.1">
    <property type="nucleotide sequence ID" value="NZ_RAXT01000040.1"/>
</dbReference>
<gene>
    <name evidence="4" type="ORF">D7V20_14330</name>
</gene>
<evidence type="ECO:0000256" key="2">
    <source>
        <dbReference type="ARBA" id="ARBA00023315"/>
    </source>
</evidence>
<dbReference type="SUPFAM" id="SSF55729">
    <property type="entry name" value="Acyl-CoA N-acyltransferases (Nat)"/>
    <property type="match status" value="1"/>
</dbReference>
<reference evidence="4 5" key="1">
    <citation type="submission" date="2018-09" db="EMBL/GenBank/DDBJ databases">
        <title>The draft genome of Acinetobacter spp. strains.</title>
        <authorList>
            <person name="Qin J."/>
            <person name="Feng Y."/>
            <person name="Zong Z."/>
        </authorList>
    </citation>
    <scope>NUCLEOTIDE SEQUENCE [LARGE SCALE GENOMIC DNA]</scope>
    <source>
        <strain evidence="4 5">WCHAc060115</strain>
    </source>
</reference>
<evidence type="ECO:0000259" key="3">
    <source>
        <dbReference type="PROSITE" id="PS51186"/>
    </source>
</evidence>
<dbReference type="InterPro" id="IPR000182">
    <property type="entry name" value="GNAT_dom"/>
</dbReference>
<comment type="caution">
    <text evidence="4">The sequence shown here is derived from an EMBL/GenBank/DDBJ whole genome shotgun (WGS) entry which is preliminary data.</text>
</comment>
<protein>
    <submittedName>
        <fullName evidence="4">GNAT family N-acetyltransferase</fullName>
    </submittedName>
</protein>
<dbReference type="Pfam" id="PF00583">
    <property type="entry name" value="Acetyltransf_1"/>
    <property type="match status" value="1"/>
</dbReference>
<accession>A0A3A8ER10</accession>
<dbReference type="PANTHER" id="PTHR43800:SF1">
    <property type="entry name" value="PEPTIDYL-LYSINE N-ACETYLTRANSFERASE YJAB"/>
    <property type="match status" value="1"/>
</dbReference>
<dbReference type="Gene3D" id="3.40.630.30">
    <property type="match status" value="1"/>
</dbReference>
<dbReference type="GO" id="GO:0016747">
    <property type="term" value="F:acyltransferase activity, transferring groups other than amino-acyl groups"/>
    <property type="evidence" value="ECO:0007669"/>
    <property type="project" value="InterPro"/>
</dbReference>
<dbReference type="Proteomes" id="UP000280405">
    <property type="component" value="Unassembled WGS sequence"/>
</dbReference>
<sequence length="165" mass="19183">MIRIAVESDAQQIAEVHVRSWKETYTGIVKQDVLDDLSVAKRLALWQQIIPHRDHQLFVYEKNGKILGFLDGYLNPDNDVAEIRAFYLLKSIQGEGIGRAMFEKFQQLIRPEHHRKIRLEVINKNPSRYFYEKMGGKAVGEEDASDLGEGITEIFYQWGMDKDQK</sequence>
<evidence type="ECO:0000313" key="4">
    <source>
        <dbReference type="EMBL" id="RKG36579.1"/>
    </source>
</evidence>
<dbReference type="PROSITE" id="PS51186">
    <property type="entry name" value="GNAT"/>
    <property type="match status" value="1"/>
</dbReference>